<feature type="compositionally biased region" description="Polar residues" evidence="13">
    <location>
        <begin position="740"/>
        <end position="756"/>
    </location>
</feature>
<dbReference type="Pfam" id="PF21381">
    <property type="entry name" value="MCLN_ECD"/>
    <property type="match status" value="1"/>
</dbReference>
<evidence type="ECO:0000313" key="18">
    <source>
        <dbReference type="Proteomes" id="UP001497525"/>
    </source>
</evidence>
<dbReference type="Gene3D" id="1.10.287.70">
    <property type="match status" value="1"/>
</dbReference>
<evidence type="ECO:0000313" key="17">
    <source>
        <dbReference type="EMBL" id="CAL5134711.1"/>
    </source>
</evidence>
<evidence type="ECO:0000256" key="9">
    <source>
        <dbReference type="ARBA" id="ARBA00023136"/>
    </source>
</evidence>
<dbReference type="InterPro" id="IPR013122">
    <property type="entry name" value="PKD1_2_channel"/>
</dbReference>
<evidence type="ECO:0000256" key="6">
    <source>
        <dbReference type="ARBA" id="ARBA00022753"/>
    </source>
</evidence>
<evidence type="ECO:0000256" key="7">
    <source>
        <dbReference type="ARBA" id="ARBA00022989"/>
    </source>
</evidence>
<proteinExistence type="predicted"/>
<accession>A0AAV2TF99</accession>
<dbReference type="InterPro" id="IPR049134">
    <property type="entry name" value="MCLN_ECD"/>
</dbReference>
<reference evidence="17" key="1">
    <citation type="submission" date="2024-06" db="EMBL/GenBank/DDBJ databases">
        <authorList>
            <person name="Liu X."/>
            <person name="Lenzi L."/>
            <person name="Haldenby T S."/>
            <person name="Uol C."/>
        </authorList>
    </citation>
    <scope>NUCLEOTIDE SEQUENCE</scope>
</reference>
<dbReference type="GO" id="GO:0005886">
    <property type="term" value="C:plasma membrane"/>
    <property type="evidence" value="ECO:0007669"/>
    <property type="project" value="UniProtKB-SubCell"/>
</dbReference>
<dbReference type="GO" id="GO:0010008">
    <property type="term" value="C:endosome membrane"/>
    <property type="evidence" value="ECO:0007669"/>
    <property type="project" value="UniProtKB-SubCell"/>
</dbReference>
<comment type="subcellular location">
    <subcellularLocation>
        <location evidence="2">Cell membrane</location>
        <topology evidence="2">Multi-pass membrane protein</topology>
    </subcellularLocation>
    <subcellularLocation>
        <location evidence="1">Endosome membrane</location>
        <topology evidence="1">Multi-pass membrane protein</topology>
    </subcellularLocation>
</comment>
<organism evidence="17 18">
    <name type="scientific">Calicophoron daubneyi</name>
    <name type="common">Rumen fluke</name>
    <name type="synonym">Paramphistomum daubneyi</name>
    <dbReference type="NCBI Taxonomy" id="300641"/>
    <lineage>
        <taxon>Eukaryota</taxon>
        <taxon>Metazoa</taxon>
        <taxon>Spiralia</taxon>
        <taxon>Lophotrochozoa</taxon>
        <taxon>Platyhelminthes</taxon>
        <taxon>Trematoda</taxon>
        <taxon>Digenea</taxon>
        <taxon>Plagiorchiida</taxon>
        <taxon>Pronocephalata</taxon>
        <taxon>Paramphistomoidea</taxon>
        <taxon>Paramphistomidae</taxon>
        <taxon>Calicophoron</taxon>
    </lineage>
</organism>
<name>A0AAV2TF99_CALDB</name>
<keyword evidence="10" id="KW-1015">Disulfide bond</keyword>
<evidence type="ECO:0000256" key="2">
    <source>
        <dbReference type="ARBA" id="ARBA00004651"/>
    </source>
</evidence>
<feature type="transmembrane region" description="Helical" evidence="14">
    <location>
        <begin position="497"/>
        <end position="516"/>
    </location>
</feature>
<keyword evidence="11" id="KW-0407">Ion channel</keyword>
<comment type="caution">
    <text evidence="17">The sequence shown here is derived from an EMBL/GenBank/DDBJ whole genome shotgun (WGS) entry which is preliminary data.</text>
</comment>
<evidence type="ECO:0000259" key="16">
    <source>
        <dbReference type="Pfam" id="PF21381"/>
    </source>
</evidence>
<evidence type="ECO:0000256" key="13">
    <source>
        <dbReference type="SAM" id="MobiDB-lite"/>
    </source>
</evidence>
<evidence type="ECO:0000256" key="5">
    <source>
        <dbReference type="ARBA" id="ARBA00022692"/>
    </source>
</evidence>
<keyword evidence="6" id="KW-0967">Endosome</keyword>
<gene>
    <name evidence="17" type="ORF">CDAUBV1_LOCUS8685</name>
</gene>
<feature type="compositionally biased region" description="Polar residues" evidence="13">
    <location>
        <begin position="776"/>
        <end position="808"/>
    </location>
</feature>
<dbReference type="GO" id="GO:0005765">
    <property type="term" value="C:lysosomal membrane"/>
    <property type="evidence" value="ECO:0007669"/>
    <property type="project" value="TreeGrafter"/>
</dbReference>
<evidence type="ECO:0008006" key="19">
    <source>
        <dbReference type="Google" id="ProtNLM"/>
    </source>
</evidence>
<evidence type="ECO:0000256" key="3">
    <source>
        <dbReference type="ARBA" id="ARBA00022448"/>
    </source>
</evidence>
<dbReference type="AlphaFoldDB" id="A0AAV2TF99"/>
<dbReference type="PANTHER" id="PTHR12127:SF7">
    <property type="entry name" value="SD02261P"/>
    <property type="match status" value="1"/>
</dbReference>
<dbReference type="EMBL" id="CAXLJL010000223">
    <property type="protein sequence ID" value="CAL5134711.1"/>
    <property type="molecule type" value="Genomic_DNA"/>
</dbReference>
<evidence type="ECO:0000256" key="11">
    <source>
        <dbReference type="ARBA" id="ARBA00023303"/>
    </source>
</evidence>
<feature type="region of interest" description="Disordered" evidence="13">
    <location>
        <begin position="711"/>
        <end position="808"/>
    </location>
</feature>
<evidence type="ECO:0000256" key="1">
    <source>
        <dbReference type="ARBA" id="ARBA00004337"/>
    </source>
</evidence>
<keyword evidence="8" id="KW-0406">Ion transport</keyword>
<feature type="domain" description="Polycystin cation channel PKD1/PKD2" evidence="15">
    <location>
        <begin position="493"/>
        <end position="633"/>
    </location>
</feature>
<keyword evidence="3" id="KW-0813">Transport</keyword>
<evidence type="ECO:0000256" key="8">
    <source>
        <dbReference type="ARBA" id="ARBA00023065"/>
    </source>
</evidence>
<keyword evidence="5 14" id="KW-0812">Transmembrane</keyword>
<feature type="transmembrane region" description="Helical" evidence="14">
    <location>
        <begin position="536"/>
        <end position="558"/>
    </location>
</feature>
<dbReference type="GO" id="GO:0072345">
    <property type="term" value="F:NAADP-sensitive calcium-release channel activity"/>
    <property type="evidence" value="ECO:0007669"/>
    <property type="project" value="TreeGrafter"/>
</dbReference>
<feature type="transmembrane region" description="Helical" evidence="14">
    <location>
        <begin position="605"/>
        <end position="627"/>
    </location>
</feature>
<evidence type="ECO:0000256" key="12">
    <source>
        <dbReference type="ARBA" id="ARBA00036634"/>
    </source>
</evidence>
<dbReference type="PANTHER" id="PTHR12127">
    <property type="entry name" value="MUCOLIPIN"/>
    <property type="match status" value="1"/>
</dbReference>
<feature type="transmembrane region" description="Helical" evidence="14">
    <location>
        <begin position="464"/>
        <end position="485"/>
    </location>
</feature>
<feature type="transmembrane region" description="Helical" evidence="14">
    <location>
        <begin position="407"/>
        <end position="427"/>
    </location>
</feature>
<comment type="catalytic activity">
    <reaction evidence="12">
        <text>Ca(2+)(in) = Ca(2+)(out)</text>
        <dbReference type="Rhea" id="RHEA:29671"/>
        <dbReference type="ChEBI" id="CHEBI:29108"/>
    </reaction>
</comment>
<evidence type="ECO:0000256" key="14">
    <source>
        <dbReference type="SAM" id="Phobius"/>
    </source>
</evidence>
<evidence type="ECO:0000256" key="4">
    <source>
        <dbReference type="ARBA" id="ARBA00022475"/>
    </source>
</evidence>
<dbReference type="InterPro" id="IPR039031">
    <property type="entry name" value="Mucolipin"/>
</dbReference>
<evidence type="ECO:0000259" key="15">
    <source>
        <dbReference type="Pfam" id="PF08016"/>
    </source>
</evidence>
<feature type="domain" description="Mucolipin extracytosolic" evidence="16">
    <location>
        <begin position="174"/>
        <end position="357"/>
    </location>
</feature>
<keyword evidence="7 14" id="KW-1133">Transmembrane helix</keyword>
<evidence type="ECO:0000256" key="10">
    <source>
        <dbReference type="ARBA" id="ARBA00023157"/>
    </source>
</evidence>
<protein>
    <recommendedName>
        <fullName evidence="19">Polycystin cation channel PKD1/PKD2 domain-containing protein</fullName>
    </recommendedName>
</protein>
<dbReference type="Pfam" id="PF08016">
    <property type="entry name" value="PKD_channel"/>
    <property type="match status" value="1"/>
</dbReference>
<sequence>MPPRKRILIPDSHRSPENVAENILRISPAAIAAFEGSTSSTASDLAIRYFKQPLSSPRGLRQRLESYVFRGTKRLNCGAFKLPEVGPQTDEDEPLLSGENTVPIHPQRSSPGLTMVHTEVVEWMRRRLAYFFMTPIDKYHAKGRIPFKLFTQLLKLVVVTTQIAFFGFGLSAHVQYADNSKVAFSHLFMKDWDPQYETLNYPPATGFFALYDETSFYEFIGYAVTRFNKTEKEGIGSYRFTSKNPPMTFCLSNISSITHERFTVSINKQRSCFSFLLGEVSAEQFADANTVKQFLQSHNLIMNFPNFLQFEINFQLLSPVLSQLPWSQDFRCFLFPIQILLEKRYQSGMMRITLSSPHIHLRCGDAIRNHSLSHADRVDELLEEQNVGDATYVNQRELANGFTKRRIAVLSLDCIAMALAMASLIMCMRSVFRGLAMWKETVIFFHQWFSVELYGEITEFIKPWLLLISLNDCLIIGCSFVSVIALPADIDEVSESMGYAMGINGLLIWSGILRYVGFSYENSFLLRALLRSVPSLARFSLCSVSLFLAFSFCGWVVLGPYNIKFRTFVSTVEALYSLLNGDDMFVTFRVIGEQFPTGIYYFSRLYLYSFISLFIYVVLNLCVTIIFEAYEEVKEMKDTCGRPSNAPLWLFITQNKYDPKSPLFRHDDTRVDRKSLWCHALGLYYSPTTPRILTPHSNHQIHGTNFYRRMMKQHKKSPRTPNTLQNNDDPLLPPNPSSSASFVSEQTPSSGSSLSLHVQAEDIPHSPILNAPTEPPHQNSSDILLLSPTSSNRRNPPQSNDQTNVDRV</sequence>
<dbReference type="Proteomes" id="UP001497525">
    <property type="component" value="Unassembled WGS sequence"/>
</dbReference>
<keyword evidence="9 14" id="KW-0472">Membrane</keyword>
<keyword evidence="4" id="KW-1003">Cell membrane</keyword>